<dbReference type="EMBL" id="ANJA01001844">
    <property type="protein sequence ID" value="ETO73776.1"/>
    <property type="molecule type" value="Genomic_DNA"/>
</dbReference>
<comment type="caution">
    <text evidence="2">The sequence shown here is derived from an EMBL/GenBank/DDBJ whole genome shotgun (WGS) entry which is preliminary data.</text>
</comment>
<feature type="compositionally biased region" description="Basic and acidic residues" evidence="1">
    <location>
        <begin position="55"/>
        <end position="74"/>
    </location>
</feature>
<feature type="region of interest" description="Disordered" evidence="1">
    <location>
        <begin position="1"/>
        <end position="21"/>
    </location>
</feature>
<sequence length="108" mass="12170">MVQESWEHRFRSKRSDKFPAGSPPVLHCIPFRLHTLQYLLLSVSGPSHNLTRVGRNAEKSELQQKHTGLREVRERRRTGSSGNKGSNRSAAFAENLGKHGIPIRASND</sequence>
<feature type="region of interest" description="Disordered" evidence="1">
    <location>
        <begin position="55"/>
        <end position="108"/>
    </location>
</feature>
<feature type="compositionally biased region" description="Basic and acidic residues" evidence="1">
    <location>
        <begin position="1"/>
        <end position="17"/>
    </location>
</feature>
<protein>
    <submittedName>
        <fullName evidence="2">Uncharacterized protein</fullName>
    </submittedName>
</protein>
<accession>A0A081A4G5</accession>
<reference evidence="2 3" key="1">
    <citation type="submission" date="2013-11" db="EMBL/GenBank/DDBJ databases">
        <title>The Genome Sequence of Phytophthora parasitica P1976.</title>
        <authorList>
            <consortium name="The Broad Institute Genomics Platform"/>
            <person name="Russ C."/>
            <person name="Tyler B."/>
            <person name="Panabieres F."/>
            <person name="Shan W."/>
            <person name="Tripathy S."/>
            <person name="Grunwald N."/>
            <person name="Machado M."/>
            <person name="Johnson C.S."/>
            <person name="Walker B."/>
            <person name="Young S."/>
            <person name="Zeng Q."/>
            <person name="Gargeya S."/>
            <person name="Fitzgerald M."/>
            <person name="Haas B."/>
            <person name="Abouelleil A."/>
            <person name="Allen A.W."/>
            <person name="Alvarado L."/>
            <person name="Arachchi H.M."/>
            <person name="Berlin A.M."/>
            <person name="Chapman S.B."/>
            <person name="Gainer-Dewar J."/>
            <person name="Goldberg J."/>
            <person name="Griggs A."/>
            <person name="Gujja S."/>
            <person name="Hansen M."/>
            <person name="Howarth C."/>
            <person name="Imamovic A."/>
            <person name="Ireland A."/>
            <person name="Larimer J."/>
            <person name="McCowan C."/>
            <person name="Murphy C."/>
            <person name="Pearson M."/>
            <person name="Poon T.W."/>
            <person name="Priest M."/>
            <person name="Roberts A."/>
            <person name="Saif S."/>
            <person name="Shea T."/>
            <person name="Sisk P."/>
            <person name="Sykes S."/>
            <person name="Wortman J."/>
            <person name="Nusbaum C."/>
            <person name="Birren B."/>
        </authorList>
    </citation>
    <scope>NUCLEOTIDE SEQUENCE [LARGE SCALE GENOMIC DNA]</scope>
    <source>
        <strain evidence="2 3">P1976</strain>
    </source>
</reference>
<proteinExistence type="predicted"/>
<evidence type="ECO:0000313" key="3">
    <source>
        <dbReference type="Proteomes" id="UP000028582"/>
    </source>
</evidence>
<dbReference type="Proteomes" id="UP000028582">
    <property type="component" value="Unassembled WGS sequence"/>
</dbReference>
<gene>
    <name evidence="2" type="ORF">F444_10315</name>
</gene>
<dbReference type="AlphaFoldDB" id="A0A081A4G5"/>
<name>A0A081A4G5_PHYNI</name>
<evidence type="ECO:0000256" key="1">
    <source>
        <dbReference type="SAM" id="MobiDB-lite"/>
    </source>
</evidence>
<feature type="compositionally biased region" description="Polar residues" evidence="1">
    <location>
        <begin position="79"/>
        <end position="89"/>
    </location>
</feature>
<evidence type="ECO:0000313" key="2">
    <source>
        <dbReference type="EMBL" id="ETO73776.1"/>
    </source>
</evidence>
<organism evidence="2 3">
    <name type="scientific">Phytophthora nicotianae P1976</name>
    <dbReference type="NCBI Taxonomy" id="1317066"/>
    <lineage>
        <taxon>Eukaryota</taxon>
        <taxon>Sar</taxon>
        <taxon>Stramenopiles</taxon>
        <taxon>Oomycota</taxon>
        <taxon>Peronosporomycetes</taxon>
        <taxon>Peronosporales</taxon>
        <taxon>Peronosporaceae</taxon>
        <taxon>Phytophthora</taxon>
    </lineage>
</organism>